<dbReference type="InterPro" id="IPR002734">
    <property type="entry name" value="RibDG_C"/>
</dbReference>
<gene>
    <name evidence="2" type="ORF">S06H3_65073</name>
</gene>
<feature type="domain" description="Bacterial bifunctional deaminase-reductase C-terminal" evidence="1">
    <location>
        <begin position="2"/>
        <end position="84"/>
    </location>
</feature>
<comment type="caution">
    <text evidence="2">The sequence shown here is derived from an EMBL/GenBank/DDBJ whole genome shotgun (WGS) entry which is preliminary data.</text>
</comment>
<sequence>MIVDGKGRTPLTAQVFNEPGRTLLALGRTGTPEEKAAFAQAGAEILESPTAEGLVDLEKLLRALGEREITSVLVEGGGILLGSLF</sequence>
<protein>
    <recommendedName>
        <fullName evidence="1">Bacterial bifunctional deaminase-reductase C-terminal domain-containing protein</fullName>
    </recommendedName>
</protein>
<evidence type="ECO:0000313" key="2">
    <source>
        <dbReference type="EMBL" id="GAI65341.1"/>
    </source>
</evidence>
<feature type="non-terminal residue" evidence="2">
    <location>
        <position position="85"/>
    </location>
</feature>
<dbReference type="SUPFAM" id="SSF53597">
    <property type="entry name" value="Dihydrofolate reductase-like"/>
    <property type="match status" value="1"/>
</dbReference>
<accession>X1RE97</accession>
<proteinExistence type="predicted"/>
<dbReference type="GO" id="GO:0008703">
    <property type="term" value="F:5-amino-6-(5-phosphoribosylamino)uracil reductase activity"/>
    <property type="evidence" value="ECO:0007669"/>
    <property type="project" value="InterPro"/>
</dbReference>
<organism evidence="2">
    <name type="scientific">marine sediment metagenome</name>
    <dbReference type="NCBI Taxonomy" id="412755"/>
    <lineage>
        <taxon>unclassified sequences</taxon>
        <taxon>metagenomes</taxon>
        <taxon>ecological metagenomes</taxon>
    </lineage>
</organism>
<reference evidence="2" key="1">
    <citation type="journal article" date="2014" name="Front. Microbiol.">
        <title>High frequency of phylogenetically diverse reductive dehalogenase-homologous genes in deep subseafloor sedimentary metagenomes.</title>
        <authorList>
            <person name="Kawai M."/>
            <person name="Futagami T."/>
            <person name="Toyoda A."/>
            <person name="Takaki Y."/>
            <person name="Nishi S."/>
            <person name="Hori S."/>
            <person name="Arai W."/>
            <person name="Tsubouchi T."/>
            <person name="Morono Y."/>
            <person name="Uchiyama I."/>
            <person name="Ito T."/>
            <person name="Fujiyama A."/>
            <person name="Inagaki F."/>
            <person name="Takami H."/>
        </authorList>
    </citation>
    <scope>NUCLEOTIDE SEQUENCE</scope>
    <source>
        <strain evidence="2">Expedition CK06-06</strain>
    </source>
</reference>
<dbReference type="EMBL" id="BARV01043681">
    <property type="protein sequence ID" value="GAI65341.1"/>
    <property type="molecule type" value="Genomic_DNA"/>
</dbReference>
<evidence type="ECO:0000259" key="1">
    <source>
        <dbReference type="Pfam" id="PF01872"/>
    </source>
</evidence>
<name>X1RE97_9ZZZZ</name>
<dbReference type="AlphaFoldDB" id="X1RE97"/>
<dbReference type="InterPro" id="IPR024072">
    <property type="entry name" value="DHFR-like_dom_sf"/>
</dbReference>
<dbReference type="Pfam" id="PF01872">
    <property type="entry name" value="RibD_C"/>
    <property type="match status" value="1"/>
</dbReference>
<dbReference type="GO" id="GO:0009231">
    <property type="term" value="P:riboflavin biosynthetic process"/>
    <property type="evidence" value="ECO:0007669"/>
    <property type="project" value="InterPro"/>
</dbReference>
<dbReference type="Gene3D" id="3.40.430.10">
    <property type="entry name" value="Dihydrofolate Reductase, subunit A"/>
    <property type="match status" value="1"/>
</dbReference>